<feature type="region of interest" description="Disordered" evidence="1">
    <location>
        <begin position="55"/>
        <end position="144"/>
    </location>
</feature>
<evidence type="ECO:0000313" key="3">
    <source>
        <dbReference type="Proteomes" id="UP000266841"/>
    </source>
</evidence>
<sequence>LREIVGKFDSRVNKNKAHLNREALVGTLRSDDPDRLTKVFGERAGLFEGFMEKAAERKREGIDPDDHRASRRRKGDGRKQEGCEREGAQDEHDMAMEEDEEASDMEAHNEYEQEEPGQESHDVDERHHLDSWQPDYPNYQYDDL</sequence>
<comment type="caution">
    <text evidence="2">The sequence shown here is derived from an EMBL/GenBank/DDBJ whole genome shotgun (WGS) entry which is preliminary data.</text>
</comment>
<proteinExistence type="predicted"/>
<evidence type="ECO:0000313" key="2">
    <source>
        <dbReference type="EMBL" id="EJK47489.1"/>
    </source>
</evidence>
<feature type="compositionally biased region" description="Basic and acidic residues" evidence="1">
    <location>
        <begin position="55"/>
        <end position="68"/>
    </location>
</feature>
<reference evidence="2 3" key="1">
    <citation type="journal article" date="2012" name="Genome Biol.">
        <title>Genome and low-iron response of an oceanic diatom adapted to chronic iron limitation.</title>
        <authorList>
            <person name="Lommer M."/>
            <person name="Specht M."/>
            <person name="Roy A.S."/>
            <person name="Kraemer L."/>
            <person name="Andreson R."/>
            <person name="Gutowska M.A."/>
            <person name="Wolf J."/>
            <person name="Bergner S.V."/>
            <person name="Schilhabel M.B."/>
            <person name="Klostermeier U.C."/>
            <person name="Beiko R.G."/>
            <person name="Rosenstiel P."/>
            <person name="Hippler M."/>
            <person name="Laroche J."/>
        </authorList>
    </citation>
    <scope>NUCLEOTIDE SEQUENCE [LARGE SCALE GENOMIC DNA]</scope>
    <source>
        <strain evidence="2 3">CCMP1005</strain>
    </source>
</reference>
<accession>K0R6B2</accession>
<dbReference type="AlphaFoldDB" id="K0R6B2"/>
<organism evidence="2 3">
    <name type="scientific">Thalassiosira oceanica</name>
    <name type="common">Marine diatom</name>
    <dbReference type="NCBI Taxonomy" id="159749"/>
    <lineage>
        <taxon>Eukaryota</taxon>
        <taxon>Sar</taxon>
        <taxon>Stramenopiles</taxon>
        <taxon>Ochrophyta</taxon>
        <taxon>Bacillariophyta</taxon>
        <taxon>Coscinodiscophyceae</taxon>
        <taxon>Thalassiosirophycidae</taxon>
        <taxon>Thalassiosirales</taxon>
        <taxon>Thalassiosiraceae</taxon>
        <taxon>Thalassiosira</taxon>
    </lineage>
</organism>
<feature type="non-terminal residue" evidence="2">
    <location>
        <position position="1"/>
    </location>
</feature>
<evidence type="ECO:0000256" key="1">
    <source>
        <dbReference type="SAM" id="MobiDB-lite"/>
    </source>
</evidence>
<dbReference type="EMBL" id="AGNL01046900">
    <property type="protein sequence ID" value="EJK47489.1"/>
    <property type="molecule type" value="Genomic_DNA"/>
</dbReference>
<protein>
    <submittedName>
        <fullName evidence="2">Uncharacterized protein</fullName>
    </submittedName>
</protein>
<feature type="compositionally biased region" description="Basic and acidic residues" evidence="1">
    <location>
        <begin position="77"/>
        <end position="95"/>
    </location>
</feature>
<name>K0R6B2_THAOC</name>
<gene>
    <name evidence="2" type="ORF">THAOC_33784</name>
</gene>
<dbReference type="Proteomes" id="UP000266841">
    <property type="component" value="Unassembled WGS sequence"/>
</dbReference>
<feature type="compositionally biased region" description="Basic and acidic residues" evidence="1">
    <location>
        <begin position="118"/>
        <end position="130"/>
    </location>
</feature>
<keyword evidence="3" id="KW-1185">Reference proteome</keyword>